<protein>
    <recommendedName>
        <fullName evidence="1">VWFA domain-containing protein</fullName>
    </recommendedName>
</protein>
<dbReference type="CDD" id="cd00198">
    <property type="entry name" value="vWFA"/>
    <property type="match status" value="1"/>
</dbReference>
<dbReference type="InterPro" id="IPR036705">
    <property type="entry name" value="Ribosyl_crysJ1_sf"/>
</dbReference>
<dbReference type="Pfam" id="PF00092">
    <property type="entry name" value="VWA"/>
    <property type="match status" value="1"/>
</dbReference>
<dbReference type="AlphaFoldDB" id="A0A381VA65"/>
<organism evidence="2">
    <name type="scientific">marine metagenome</name>
    <dbReference type="NCBI Taxonomy" id="408172"/>
    <lineage>
        <taxon>unclassified sequences</taxon>
        <taxon>metagenomes</taxon>
        <taxon>ecological metagenomes</taxon>
    </lineage>
</organism>
<sequence length="577" mass="60406">MMQAPHDIEARFGPEAAAAVAPRIGTPAVGDPTRSPAPEDRINGSLVGSAIGDALGDPVEDRSRRWIAQRCGDVTGYLVPSPTISSDTLLTLITADSILADPVDHPARLASRLLGAQVPTRGRSMKHAQTELLAGRPWWQAAMPKSAGTAGAARCTAFGLMWAGDPQRAAYEAALSASVTHGHPVATTAAAAIAAAVALAASGDGSLDGSWIEAVIRIATGFEQGAVPGKTIVDRLSVLPALLDQPAESVLAIIGTGVIANETVPAALWCAAAHAVPVDGVYAAVSAGGDTDTIASMAGACIGARHGEAAWPSHLTNLAGLDEVRMVADRISIRAADGSDTREATVAPGQAEIPTTGPSGDLPVHVSFLVDRSGSMSGLQGDVVGGFNSFVANQRNLPGGCRLTAVQFDGQNPYEVFRDGVDIGAVLDLTVQEYQPRGSTPLFDALGNLIRSAEKRLADLGTAEDQIIVVFTDGYENASRTWTREAVFELVEAKKKEGWAFVFMGANQDSYATGDGLGFHRGSTQNFRGDGMGTRTSFESVNLALADYRTSNHEEKQRRKADFFDGRKEAEVDDLNR</sequence>
<dbReference type="EMBL" id="UINC01008269">
    <property type="protein sequence ID" value="SVA37252.1"/>
    <property type="molecule type" value="Genomic_DNA"/>
</dbReference>
<dbReference type="Gene3D" id="1.10.4080.10">
    <property type="entry name" value="ADP-ribosylation/Crystallin J1"/>
    <property type="match status" value="1"/>
</dbReference>
<reference evidence="2" key="1">
    <citation type="submission" date="2018-05" db="EMBL/GenBank/DDBJ databases">
        <authorList>
            <person name="Lanie J.A."/>
            <person name="Ng W.-L."/>
            <person name="Kazmierczak K.M."/>
            <person name="Andrzejewski T.M."/>
            <person name="Davidsen T.M."/>
            <person name="Wayne K.J."/>
            <person name="Tettelin H."/>
            <person name="Glass J.I."/>
            <person name="Rusch D."/>
            <person name="Podicherti R."/>
            <person name="Tsui H.-C.T."/>
            <person name="Winkler M.E."/>
        </authorList>
    </citation>
    <scope>NUCLEOTIDE SEQUENCE</scope>
</reference>
<dbReference type="SMART" id="SM00327">
    <property type="entry name" value="VWA"/>
    <property type="match status" value="1"/>
</dbReference>
<dbReference type="Gene3D" id="3.40.50.410">
    <property type="entry name" value="von Willebrand factor, type A domain"/>
    <property type="match status" value="1"/>
</dbReference>
<name>A0A381VA65_9ZZZZ</name>
<dbReference type="PANTHER" id="PTHR16222">
    <property type="entry name" value="ADP-RIBOSYLGLYCOHYDROLASE"/>
    <property type="match status" value="1"/>
</dbReference>
<gene>
    <name evidence="2" type="ORF">METZ01_LOCUS90106</name>
</gene>
<dbReference type="SUPFAM" id="SSF101478">
    <property type="entry name" value="ADP-ribosylglycohydrolase"/>
    <property type="match status" value="1"/>
</dbReference>
<dbReference type="Pfam" id="PF03747">
    <property type="entry name" value="ADP_ribosyl_GH"/>
    <property type="match status" value="1"/>
</dbReference>
<dbReference type="InterPro" id="IPR036465">
    <property type="entry name" value="vWFA_dom_sf"/>
</dbReference>
<dbReference type="InterPro" id="IPR002035">
    <property type="entry name" value="VWF_A"/>
</dbReference>
<dbReference type="PANTHER" id="PTHR16222:SF12">
    <property type="entry name" value="ADP-RIBOSYLGLYCOHYDROLASE-RELATED"/>
    <property type="match status" value="1"/>
</dbReference>
<evidence type="ECO:0000313" key="2">
    <source>
        <dbReference type="EMBL" id="SVA37252.1"/>
    </source>
</evidence>
<dbReference type="InterPro" id="IPR050792">
    <property type="entry name" value="ADP-ribosylglycohydrolase"/>
</dbReference>
<accession>A0A381VA65</accession>
<proteinExistence type="predicted"/>
<dbReference type="PROSITE" id="PS50234">
    <property type="entry name" value="VWFA"/>
    <property type="match status" value="1"/>
</dbReference>
<evidence type="ECO:0000259" key="1">
    <source>
        <dbReference type="PROSITE" id="PS50234"/>
    </source>
</evidence>
<dbReference type="SUPFAM" id="SSF53300">
    <property type="entry name" value="vWA-like"/>
    <property type="match status" value="1"/>
</dbReference>
<dbReference type="InterPro" id="IPR005502">
    <property type="entry name" value="Ribosyl_crysJ1"/>
</dbReference>
<feature type="domain" description="VWFA" evidence="1">
    <location>
        <begin position="365"/>
        <end position="509"/>
    </location>
</feature>